<sequence length="464" mass="51018">MISTIYGIFALIFINQVCCASFRELPDVPKSKWIRREEAPAGSKATRLFVSSYEGTVTTVELTLSDASTFSKHPALTIHKTASNEDCGDSPTWLSWDSKRRTLYCLNEQIDTSKGRAATLTQYNVGSDGQFSDNKIRPTFAGGPVHGVVFHPIGEDEEDEPSYAVAHYAPGYFTSYDPHSRVRGRLSLDVGPPGPTERQQELVSSGHQIILDPGKQGQVLVPDLSQDLVHIFQCTRADCWRKGTVAMPPGTGPRHGTFWISPDRKKTFFFIGGEISNLIEGYSVDRSEDGSLKFTHVSTTNAVQLPMQEEFALAEIAVSPDNAFLIVSNRGNNATSVDVCEVTGPRYACESAQSDTIVTFALNGTGVLTSGQTWPSGGVAPRAFALNRKGDIMAVGTKAGLVLLERNVSTGKLGQIMADLDFDDQVTGVVWDDSLMNYPSRASKVPAYQRFWQRYLTKRLRRDW</sequence>
<dbReference type="EMBL" id="MU004230">
    <property type="protein sequence ID" value="KAF2674554.1"/>
    <property type="molecule type" value="Genomic_DNA"/>
</dbReference>
<name>A0A6A6UUE5_9PEZI</name>
<proteinExistence type="inferred from homology"/>
<dbReference type="PANTHER" id="PTHR30344:SF1">
    <property type="entry name" value="6-PHOSPHOGLUCONOLACTONASE"/>
    <property type="match status" value="1"/>
</dbReference>
<dbReference type="Proteomes" id="UP000799302">
    <property type="component" value="Unassembled WGS sequence"/>
</dbReference>
<gene>
    <name evidence="3" type="ORF">BT63DRAFT_419841</name>
</gene>
<comment type="similarity">
    <text evidence="1">Belongs to the cycloisomerase 2 family.</text>
</comment>
<dbReference type="InterPro" id="IPR050282">
    <property type="entry name" value="Cycloisomerase_2"/>
</dbReference>
<feature type="chain" id="PRO_5025655130" description="Isomerase YbhE" evidence="2">
    <location>
        <begin position="20"/>
        <end position="464"/>
    </location>
</feature>
<dbReference type="GO" id="GO:0017057">
    <property type="term" value="F:6-phosphogluconolactonase activity"/>
    <property type="evidence" value="ECO:0007669"/>
    <property type="project" value="TreeGrafter"/>
</dbReference>
<dbReference type="Gene3D" id="2.130.10.10">
    <property type="entry name" value="YVTN repeat-like/Quinoprotein amine dehydrogenase"/>
    <property type="match status" value="1"/>
</dbReference>
<evidence type="ECO:0008006" key="5">
    <source>
        <dbReference type="Google" id="ProtNLM"/>
    </source>
</evidence>
<evidence type="ECO:0000256" key="1">
    <source>
        <dbReference type="ARBA" id="ARBA00005564"/>
    </source>
</evidence>
<dbReference type="PANTHER" id="PTHR30344">
    <property type="entry name" value="6-PHOSPHOGLUCONOLACTONASE-RELATED"/>
    <property type="match status" value="1"/>
</dbReference>
<evidence type="ECO:0000256" key="2">
    <source>
        <dbReference type="SAM" id="SignalP"/>
    </source>
</evidence>
<feature type="signal peptide" evidence="2">
    <location>
        <begin position="1"/>
        <end position="19"/>
    </location>
</feature>
<dbReference type="InterPro" id="IPR015943">
    <property type="entry name" value="WD40/YVTN_repeat-like_dom_sf"/>
</dbReference>
<dbReference type="AlphaFoldDB" id="A0A6A6UUE5"/>
<evidence type="ECO:0000313" key="3">
    <source>
        <dbReference type="EMBL" id="KAF2674554.1"/>
    </source>
</evidence>
<dbReference type="InterPro" id="IPR019405">
    <property type="entry name" value="Lactonase_7-beta_prop"/>
</dbReference>
<accession>A0A6A6UUE5</accession>
<dbReference type="OrthoDB" id="9972196at2759"/>
<protein>
    <recommendedName>
        <fullName evidence="5">Isomerase YbhE</fullName>
    </recommendedName>
</protein>
<evidence type="ECO:0000313" key="4">
    <source>
        <dbReference type="Proteomes" id="UP000799302"/>
    </source>
</evidence>
<keyword evidence="4" id="KW-1185">Reference proteome</keyword>
<dbReference type="SUPFAM" id="SSF75011">
    <property type="entry name" value="3-carboxy-cis,cis-mucoante lactonizing enzyme"/>
    <property type="match status" value="1"/>
</dbReference>
<organism evidence="3 4">
    <name type="scientific">Microthyrium microscopicum</name>
    <dbReference type="NCBI Taxonomy" id="703497"/>
    <lineage>
        <taxon>Eukaryota</taxon>
        <taxon>Fungi</taxon>
        <taxon>Dikarya</taxon>
        <taxon>Ascomycota</taxon>
        <taxon>Pezizomycotina</taxon>
        <taxon>Dothideomycetes</taxon>
        <taxon>Dothideomycetes incertae sedis</taxon>
        <taxon>Microthyriales</taxon>
        <taxon>Microthyriaceae</taxon>
        <taxon>Microthyrium</taxon>
    </lineage>
</organism>
<reference evidence="3" key="1">
    <citation type="journal article" date="2020" name="Stud. Mycol.">
        <title>101 Dothideomycetes genomes: a test case for predicting lifestyles and emergence of pathogens.</title>
        <authorList>
            <person name="Haridas S."/>
            <person name="Albert R."/>
            <person name="Binder M."/>
            <person name="Bloem J."/>
            <person name="Labutti K."/>
            <person name="Salamov A."/>
            <person name="Andreopoulos B."/>
            <person name="Baker S."/>
            <person name="Barry K."/>
            <person name="Bills G."/>
            <person name="Bluhm B."/>
            <person name="Cannon C."/>
            <person name="Castanera R."/>
            <person name="Culley D."/>
            <person name="Daum C."/>
            <person name="Ezra D."/>
            <person name="Gonzalez J."/>
            <person name="Henrissat B."/>
            <person name="Kuo A."/>
            <person name="Liang C."/>
            <person name="Lipzen A."/>
            <person name="Lutzoni F."/>
            <person name="Magnuson J."/>
            <person name="Mondo S."/>
            <person name="Nolan M."/>
            <person name="Ohm R."/>
            <person name="Pangilinan J."/>
            <person name="Park H.-J."/>
            <person name="Ramirez L."/>
            <person name="Alfaro M."/>
            <person name="Sun H."/>
            <person name="Tritt A."/>
            <person name="Yoshinaga Y."/>
            <person name="Zwiers L.-H."/>
            <person name="Turgeon B."/>
            <person name="Goodwin S."/>
            <person name="Spatafora J."/>
            <person name="Crous P."/>
            <person name="Grigoriev I."/>
        </authorList>
    </citation>
    <scope>NUCLEOTIDE SEQUENCE</scope>
    <source>
        <strain evidence="3">CBS 115976</strain>
    </source>
</reference>
<keyword evidence="2" id="KW-0732">Signal</keyword>
<dbReference type="Pfam" id="PF10282">
    <property type="entry name" value="Lactonase"/>
    <property type="match status" value="1"/>
</dbReference>